<dbReference type="AlphaFoldDB" id="A0A917BXR1"/>
<feature type="transmembrane region" description="Helical" evidence="1">
    <location>
        <begin position="314"/>
        <end position="333"/>
    </location>
</feature>
<name>A0A917BXR1_9PROT</name>
<evidence type="ECO:0008006" key="4">
    <source>
        <dbReference type="Google" id="ProtNLM"/>
    </source>
</evidence>
<feature type="transmembrane region" description="Helical" evidence="1">
    <location>
        <begin position="163"/>
        <end position="182"/>
    </location>
</feature>
<evidence type="ECO:0000313" key="2">
    <source>
        <dbReference type="EMBL" id="GGF60647.1"/>
    </source>
</evidence>
<protein>
    <recommendedName>
        <fullName evidence="4">DUF4401 domain-containing protein</fullName>
    </recommendedName>
</protein>
<feature type="transmembrane region" description="Helical" evidence="1">
    <location>
        <begin position="71"/>
        <end position="97"/>
    </location>
</feature>
<reference evidence="2" key="1">
    <citation type="journal article" date="2014" name="Int. J. Syst. Evol. Microbiol.">
        <title>Complete genome sequence of Corynebacterium casei LMG S-19264T (=DSM 44701T), isolated from a smear-ripened cheese.</title>
        <authorList>
            <consortium name="US DOE Joint Genome Institute (JGI-PGF)"/>
            <person name="Walter F."/>
            <person name="Albersmeier A."/>
            <person name="Kalinowski J."/>
            <person name="Ruckert C."/>
        </authorList>
    </citation>
    <scope>NUCLEOTIDE SEQUENCE</scope>
    <source>
        <strain evidence="2">CGMCC 1.15254</strain>
    </source>
</reference>
<feature type="transmembrane region" description="Helical" evidence="1">
    <location>
        <begin position="129"/>
        <end position="151"/>
    </location>
</feature>
<keyword evidence="1" id="KW-0472">Membrane</keyword>
<keyword evidence="3" id="KW-1185">Reference proteome</keyword>
<dbReference type="Proteomes" id="UP000632498">
    <property type="component" value="Unassembled WGS sequence"/>
</dbReference>
<dbReference type="RefSeq" id="WP_188662988.1">
    <property type="nucleotide sequence ID" value="NZ_BMHV01000007.1"/>
</dbReference>
<feature type="transmembrane region" description="Helical" evidence="1">
    <location>
        <begin position="189"/>
        <end position="210"/>
    </location>
</feature>
<accession>A0A917BXR1</accession>
<feature type="transmembrane region" description="Helical" evidence="1">
    <location>
        <begin position="291"/>
        <end position="309"/>
    </location>
</feature>
<evidence type="ECO:0000313" key="3">
    <source>
        <dbReference type="Proteomes" id="UP000632498"/>
    </source>
</evidence>
<reference evidence="2" key="2">
    <citation type="submission" date="2020-09" db="EMBL/GenBank/DDBJ databases">
        <authorList>
            <person name="Sun Q."/>
            <person name="Zhou Y."/>
        </authorList>
    </citation>
    <scope>NUCLEOTIDE SEQUENCE</scope>
    <source>
        <strain evidence="2">CGMCC 1.15254</strain>
    </source>
</reference>
<keyword evidence="1" id="KW-1133">Transmembrane helix</keyword>
<organism evidence="2 3">
    <name type="scientific">Terasakiella brassicae</name>
    <dbReference type="NCBI Taxonomy" id="1634917"/>
    <lineage>
        <taxon>Bacteria</taxon>
        <taxon>Pseudomonadati</taxon>
        <taxon>Pseudomonadota</taxon>
        <taxon>Alphaproteobacteria</taxon>
        <taxon>Rhodospirillales</taxon>
        <taxon>Terasakiellaceae</taxon>
        <taxon>Terasakiella</taxon>
    </lineage>
</organism>
<dbReference type="EMBL" id="BMHV01000007">
    <property type="protein sequence ID" value="GGF60647.1"/>
    <property type="molecule type" value="Genomic_DNA"/>
</dbReference>
<sequence>MPPLIIPYILYLENNPSSQLKENIMDQISQDDLKTALTGNVINEQQFASILHIAQKRQQAQHTLHGEDEPFAIFLGFSEIFISIGLCILFAGLIGILSLVDSLSIAAAIVGLLSLGLSHYFIKIRRMVLPSIVCTTALTLSSILCLIPLAIDLFSQADGEEPYLATLILPLAPTLCLLIWMYRKYKLPYLTFLIGVTGLGLMLSIAGTLSSSQQTVLDFDSLMDLSVNPIVAGSWLLFGLIALGFGLYFDCRDPYRVANPSKSAFWLHLLSGPSLLNVIALNIYYEGDTTSYILTSLLLCLFVVIALIIDRRSFISAGIIYLSFVVSWATENLGMDADYISLFILGLIITALATWWHKWRSALMTALPNFPYKEKLPPY</sequence>
<proteinExistence type="predicted"/>
<keyword evidence="1" id="KW-0812">Transmembrane</keyword>
<comment type="caution">
    <text evidence="2">The sequence shown here is derived from an EMBL/GenBank/DDBJ whole genome shotgun (WGS) entry which is preliminary data.</text>
</comment>
<gene>
    <name evidence="2" type="ORF">GCM10011332_13020</name>
</gene>
<feature type="transmembrane region" description="Helical" evidence="1">
    <location>
        <begin position="230"/>
        <end position="251"/>
    </location>
</feature>
<feature type="transmembrane region" description="Helical" evidence="1">
    <location>
        <begin position="103"/>
        <end position="122"/>
    </location>
</feature>
<feature type="transmembrane region" description="Helical" evidence="1">
    <location>
        <begin position="339"/>
        <end position="356"/>
    </location>
</feature>
<feature type="transmembrane region" description="Helical" evidence="1">
    <location>
        <begin position="263"/>
        <end position="285"/>
    </location>
</feature>
<evidence type="ECO:0000256" key="1">
    <source>
        <dbReference type="SAM" id="Phobius"/>
    </source>
</evidence>